<accession>A0A6A6JUK8</accession>
<keyword evidence="2" id="KW-0378">Hydrolase</keyword>
<dbReference type="PANTHER" id="PTHR43798:SF33">
    <property type="entry name" value="HYDROLASE, PUTATIVE (AFU_ORTHOLOGUE AFUA_2G14860)-RELATED"/>
    <property type="match status" value="1"/>
</dbReference>
<evidence type="ECO:0000259" key="1">
    <source>
        <dbReference type="Pfam" id="PF00561"/>
    </source>
</evidence>
<feature type="domain" description="AB hydrolase-1" evidence="1">
    <location>
        <begin position="33"/>
        <end position="137"/>
    </location>
</feature>
<dbReference type="GO" id="GO:0046464">
    <property type="term" value="P:acylglycerol catabolic process"/>
    <property type="evidence" value="ECO:0007669"/>
    <property type="project" value="TreeGrafter"/>
</dbReference>
<name>A0A6A6JUK8_WESOR</name>
<dbReference type="SUPFAM" id="SSF53474">
    <property type="entry name" value="alpha/beta-Hydrolases"/>
    <property type="match status" value="1"/>
</dbReference>
<dbReference type="InterPro" id="IPR029058">
    <property type="entry name" value="AB_hydrolase_fold"/>
</dbReference>
<proteinExistence type="predicted"/>
<dbReference type="GO" id="GO:0047372">
    <property type="term" value="F:monoacylglycerol lipase activity"/>
    <property type="evidence" value="ECO:0007669"/>
    <property type="project" value="TreeGrafter"/>
</dbReference>
<dbReference type="PANTHER" id="PTHR43798">
    <property type="entry name" value="MONOACYLGLYCEROL LIPASE"/>
    <property type="match status" value="1"/>
</dbReference>
<evidence type="ECO:0000313" key="3">
    <source>
        <dbReference type="Proteomes" id="UP000800097"/>
    </source>
</evidence>
<dbReference type="InterPro" id="IPR000073">
    <property type="entry name" value="AB_hydrolase_1"/>
</dbReference>
<organism evidence="2 3">
    <name type="scientific">Westerdykella ornata</name>
    <dbReference type="NCBI Taxonomy" id="318751"/>
    <lineage>
        <taxon>Eukaryota</taxon>
        <taxon>Fungi</taxon>
        <taxon>Dikarya</taxon>
        <taxon>Ascomycota</taxon>
        <taxon>Pezizomycotina</taxon>
        <taxon>Dothideomycetes</taxon>
        <taxon>Pleosporomycetidae</taxon>
        <taxon>Pleosporales</taxon>
        <taxon>Sporormiaceae</taxon>
        <taxon>Westerdykella</taxon>
    </lineage>
</organism>
<dbReference type="RefSeq" id="XP_033657322.1">
    <property type="nucleotide sequence ID" value="XM_033797777.1"/>
</dbReference>
<evidence type="ECO:0000313" key="2">
    <source>
        <dbReference type="EMBL" id="KAF2279783.1"/>
    </source>
</evidence>
<reference evidence="2" key="1">
    <citation type="journal article" date="2020" name="Stud. Mycol.">
        <title>101 Dothideomycetes genomes: a test case for predicting lifestyles and emergence of pathogens.</title>
        <authorList>
            <person name="Haridas S."/>
            <person name="Albert R."/>
            <person name="Binder M."/>
            <person name="Bloem J."/>
            <person name="Labutti K."/>
            <person name="Salamov A."/>
            <person name="Andreopoulos B."/>
            <person name="Baker S."/>
            <person name="Barry K."/>
            <person name="Bills G."/>
            <person name="Bluhm B."/>
            <person name="Cannon C."/>
            <person name="Castanera R."/>
            <person name="Culley D."/>
            <person name="Daum C."/>
            <person name="Ezra D."/>
            <person name="Gonzalez J."/>
            <person name="Henrissat B."/>
            <person name="Kuo A."/>
            <person name="Liang C."/>
            <person name="Lipzen A."/>
            <person name="Lutzoni F."/>
            <person name="Magnuson J."/>
            <person name="Mondo S."/>
            <person name="Nolan M."/>
            <person name="Ohm R."/>
            <person name="Pangilinan J."/>
            <person name="Park H.-J."/>
            <person name="Ramirez L."/>
            <person name="Alfaro M."/>
            <person name="Sun H."/>
            <person name="Tritt A."/>
            <person name="Yoshinaga Y."/>
            <person name="Zwiers L.-H."/>
            <person name="Turgeon B."/>
            <person name="Goodwin S."/>
            <person name="Spatafora J."/>
            <person name="Crous P."/>
            <person name="Grigoriev I."/>
        </authorList>
    </citation>
    <scope>NUCLEOTIDE SEQUENCE</scope>
    <source>
        <strain evidence="2">CBS 379.55</strain>
    </source>
</reference>
<sequence>MASSTLDITIAHLGDLKVGYRLSNDKIDPKKATLVCINSMCMTAALFEPQFQDTQLTSACNILAIEPLGHGATSFPTKAEHFNYWDTAIMALEVMSKLGVEKAFARGTSQGGWMVVRMALLAPERILGLVPLGTSMEAETTESQSKG</sequence>
<dbReference type="GeneID" id="54550952"/>
<dbReference type="AlphaFoldDB" id="A0A6A6JUK8"/>
<protein>
    <submittedName>
        <fullName evidence="2">Alpha/beta-hydrolase</fullName>
    </submittedName>
</protein>
<keyword evidence="3" id="KW-1185">Reference proteome</keyword>
<dbReference type="GO" id="GO:0016020">
    <property type="term" value="C:membrane"/>
    <property type="evidence" value="ECO:0007669"/>
    <property type="project" value="TreeGrafter"/>
</dbReference>
<dbReference type="Gene3D" id="3.40.50.1820">
    <property type="entry name" value="alpha/beta hydrolase"/>
    <property type="match status" value="1"/>
</dbReference>
<dbReference type="Pfam" id="PF00561">
    <property type="entry name" value="Abhydrolase_1"/>
    <property type="match status" value="1"/>
</dbReference>
<dbReference type="EMBL" id="ML986486">
    <property type="protein sequence ID" value="KAF2279783.1"/>
    <property type="molecule type" value="Genomic_DNA"/>
</dbReference>
<dbReference type="OrthoDB" id="19657at2759"/>
<dbReference type="Proteomes" id="UP000800097">
    <property type="component" value="Unassembled WGS sequence"/>
</dbReference>
<gene>
    <name evidence="2" type="ORF">EI97DRAFT_430801</name>
</gene>
<dbReference type="InterPro" id="IPR050266">
    <property type="entry name" value="AB_hydrolase_sf"/>
</dbReference>